<dbReference type="STRING" id="1420851.AU255_13740"/>
<sequence>MLVGCAQQNAFNTPLLNDSSDLDCVQQKMVAPPYKPDKAFVASSWNGGASGCATLEISGMEALLIEGIISV</sequence>
<protein>
    <submittedName>
        <fullName evidence="1">Uncharacterized protein</fullName>
    </submittedName>
</protein>
<accession>A0A1V8M3P6</accession>
<dbReference type="AlphaFoldDB" id="A0A1V8M3P6"/>
<name>A0A1V8M3P6_9GAMM</name>
<proteinExistence type="predicted"/>
<evidence type="ECO:0000313" key="2">
    <source>
        <dbReference type="Proteomes" id="UP000191980"/>
    </source>
</evidence>
<dbReference type="Proteomes" id="UP000191980">
    <property type="component" value="Unassembled WGS sequence"/>
</dbReference>
<evidence type="ECO:0000313" key="1">
    <source>
        <dbReference type="EMBL" id="OQK16162.1"/>
    </source>
</evidence>
<reference evidence="1 2" key="1">
    <citation type="submission" date="2015-12" db="EMBL/GenBank/DDBJ databases">
        <authorList>
            <person name="Shamseldin A."/>
            <person name="Moawad H."/>
            <person name="Abd El-Rahim W.M."/>
            <person name="Sadowsky M.J."/>
        </authorList>
    </citation>
    <scope>NUCLEOTIDE SEQUENCE [LARGE SCALE GENOMIC DNA]</scope>
    <source>
        <strain evidence="1 2">WF1</strain>
    </source>
</reference>
<keyword evidence="2" id="KW-1185">Reference proteome</keyword>
<dbReference type="EMBL" id="LPUF01000002">
    <property type="protein sequence ID" value="OQK16162.1"/>
    <property type="molecule type" value="Genomic_DNA"/>
</dbReference>
<organism evidence="1 2">
    <name type="scientific">Methyloprofundus sedimenti</name>
    <dbReference type="NCBI Taxonomy" id="1420851"/>
    <lineage>
        <taxon>Bacteria</taxon>
        <taxon>Pseudomonadati</taxon>
        <taxon>Pseudomonadota</taxon>
        <taxon>Gammaproteobacteria</taxon>
        <taxon>Methylococcales</taxon>
        <taxon>Methylococcaceae</taxon>
        <taxon>Methyloprofundus</taxon>
    </lineage>
</organism>
<gene>
    <name evidence="1" type="ORF">AU255_13740</name>
</gene>
<comment type="caution">
    <text evidence="1">The sequence shown here is derived from an EMBL/GenBank/DDBJ whole genome shotgun (WGS) entry which is preliminary data.</text>
</comment>